<organism evidence="3 4">
    <name type="scientific">Sphingomonas aerolata</name>
    <dbReference type="NCBI Taxonomy" id="185951"/>
    <lineage>
        <taxon>Bacteria</taxon>
        <taxon>Pseudomonadati</taxon>
        <taxon>Pseudomonadota</taxon>
        <taxon>Alphaproteobacteria</taxon>
        <taxon>Sphingomonadales</taxon>
        <taxon>Sphingomonadaceae</taxon>
        <taxon>Sphingomonas</taxon>
    </lineage>
</organism>
<dbReference type="InterPro" id="IPR012347">
    <property type="entry name" value="Ferritin-like"/>
</dbReference>
<dbReference type="PANTHER" id="PTHR38593">
    <property type="entry name" value="BLR2558 PROTEIN"/>
    <property type="match status" value="1"/>
</dbReference>
<dbReference type="Pfam" id="PF13628">
    <property type="entry name" value="DUF4142"/>
    <property type="match status" value="1"/>
</dbReference>
<dbReference type="RefSeq" id="WP_107933419.1">
    <property type="nucleotide sequence ID" value="NZ_PZZN01000003.1"/>
</dbReference>
<dbReference type="Proteomes" id="UP000240996">
    <property type="component" value="Unassembled WGS sequence"/>
</dbReference>
<keyword evidence="4" id="KW-1185">Reference proteome</keyword>
<feature type="signal peptide" evidence="1">
    <location>
        <begin position="1"/>
        <end position="19"/>
    </location>
</feature>
<reference evidence="3 4" key="1">
    <citation type="submission" date="2018-04" db="EMBL/GenBank/DDBJ databases">
        <title>Genomic Encyclopedia of Type Strains, Phase III (KMG-III): the genomes of soil and plant-associated and newly described type strains.</title>
        <authorList>
            <person name="Whitman W."/>
        </authorList>
    </citation>
    <scope>NUCLEOTIDE SEQUENCE [LARGE SCALE GENOMIC DNA]</scope>
    <source>
        <strain evidence="3 4">NW12</strain>
    </source>
</reference>
<proteinExistence type="predicted"/>
<gene>
    <name evidence="3" type="ORF">C8J24_2903</name>
</gene>
<dbReference type="EMBL" id="PZZN01000003">
    <property type="protein sequence ID" value="PTM44696.1"/>
    <property type="molecule type" value="Genomic_DNA"/>
</dbReference>
<evidence type="ECO:0000256" key="1">
    <source>
        <dbReference type="SAM" id="SignalP"/>
    </source>
</evidence>
<accession>A0A2T4YMR3</accession>
<keyword evidence="1" id="KW-0732">Signal</keyword>
<dbReference type="AlphaFoldDB" id="A0A2T4YMR3"/>
<evidence type="ECO:0000313" key="4">
    <source>
        <dbReference type="Proteomes" id="UP000240996"/>
    </source>
</evidence>
<sequence>MKRLILTAVLIAAPTLVAAQSVPSPATYVVKAGASDQYEIQSSNLVMATTKNAELKQFATMMVSDHNKSTADVKAAATQSGLTPKPPMLDPMGRKNIAALKASKGPARDALYIKQQKTAHQQALALHQGFATSGSAPALKQVASTIAPTVQHHIEMLESM</sequence>
<evidence type="ECO:0000313" key="3">
    <source>
        <dbReference type="EMBL" id="PTM44696.1"/>
    </source>
</evidence>
<dbReference type="Gene3D" id="1.20.1260.10">
    <property type="match status" value="1"/>
</dbReference>
<feature type="chain" id="PRO_5015507888" evidence="1">
    <location>
        <begin position="20"/>
        <end position="160"/>
    </location>
</feature>
<comment type="caution">
    <text evidence="3">The sequence shown here is derived from an EMBL/GenBank/DDBJ whole genome shotgun (WGS) entry which is preliminary data.</text>
</comment>
<dbReference type="InterPro" id="IPR025419">
    <property type="entry name" value="DUF4142"/>
</dbReference>
<dbReference type="PANTHER" id="PTHR38593:SF1">
    <property type="entry name" value="BLR2558 PROTEIN"/>
    <property type="match status" value="1"/>
</dbReference>
<feature type="domain" description="DUF4142" evidence="2">
    <location>
        <begin position="26"/>
        <end position="160"/>
    </location>
</feature>
<protein>
    <submittedName>
        <fullName evidence="3">Putative membrane protein</fullName>
    </submittedName>
</protein>
<name>A0A2T4YMR3_9SPHN</name>
<evidence type="ECO:0000259" key="2">
    <source>
        <dbReference type="Pfam" id="PF13628"/>
    </source>
</evidence>